<accession>B3PWC8</accession>
<gene>
    <name evidence="2" type="ordered locus">RHECIAT_CH0003418</name>
</gene>
<sequence>MLHHSFAQTASNFLNKRTREEIDTVDRRLCALSDNSKSKALNLLSRRCAGSHPAVAACSCSEPWRRRHHAVAFHPFSGRYRGSSHVSGDASACGHDASNTDERPSSETKSIVIRPGDQHRLRYRCAG</sequence>
<dbReference type="AlphaFoldDB" id="B3PWC8"/>
<dbReference type="Proteomes" id="UP000008817">
    <property type="component" value="Chromosome"/>
</dbReference>
<organism evidence="2 3">
    <name type="scientific">Rhizobium etli (strain CIAT 652)</name>
    <dbReference type="NCBI Taxonomy" id="491916"/>
    <lineage>
        <taxon>Bacteria</taxon>
        <taxon>Pseudomonadati</taxon>
        <taxon>Pseudomonadota</taxon>
        <taxon>Alphaproteobacteria</taxon>
        <taxon>Hyphomicrobiales</taxon>
        <taxon>Rhizobiaceae</taxon>
        <taxon>Rhizobium/Agrobacterium group</taxon>
        <taxon>Rhizobium</taxon>
    </lineage>
</organism>
<proteinExistence type="predicted"/>
<dbReference type="KEGG" id="rec:RHECIAT_CH0003418"/>
<dbReference type="EMBL" id="CP001074">
    <property type="protein sequence ID" value="ACE92365.1"/>
    <property type="molecule type" value="Genomic_DNA"/>
</dbReference>
<evidence type="ECO:0000313" key="3">
    <source>
        <dbReference type="Proteomes" id="UP000008817"/>
    </source>
</evidence>
<evidence type="ECO:0000256" key="1">
    <source>
        <dbReference type="SAM" id="MobiDB-lite"/>
    </source>
</evidence>
<protein>
    <submittedName>
        <fullName evidence="2">Uncharacterized protein</fullName>
    </submittedName>
</protein>
<reference evidence="2 3" key="1">
    <citation type="submission" date="2008-04" db="EMBL/GenBank/DDBJ databases">
        <title>Genome diversity and DNA divergence of Rhizobium etli.</title>
        <authorList>
            <person name="Gonzalez V."/>
            <person name="Acosta J.L."/>
            <person name="Santamaria R.I."/>
            <person name="Bustos P."/>
            <person name="Hernandez-Gonzalez I.L."/>
            <person name="Fernandez J.L."/>
            <person name="Diaz R."/>
            <person name="Flores M."/>
            <person name="Mora J."/>
            <person name="Palacios R."/>
            <person name="Davila G."/>
        </authorList>
    </citation>
    <scope>NUCLEOTIDE SEQUENCE [LARGE SCALE GENOMIC DNA]</scope>
    <source>
        <strain evidence="2 3">CIAT 652</strain>
    </source>
</reference>
<evidence type="ECO:0000313" key="2">
    <source>
        <dbReference type="EMBL" id="ACE92365.1"/>
    </source>
</evidence>
<feature type="region of interest" description="Disordered" evidence="1">
    <location>
        <begin position="80"/>
        <end position="110"/>
    </location>
</feature>
<name>B3PWC8_RHIE6</name>
<dbReference type="HOGENOM" id="CLU_1968764_0_0_5"/>